<comment type="caution">
    <text evidence="1">The sequence shown here is derived from an EMBL/GenBank/DDBJ whole genome shotgun (WGS) entry which is preliminary data.</text>
</comment>
<name>A0A081RSS1_PHOTE</name>
<dbReference type="AlphaFoldDB" id="A0A081RSS1"/>
<dbReference type="Proteomes" id="UP000028002">
    <property type="component" value="Unassembled WGS sequence"/>
</dbReference>
<accession>A0A081RSS1</accession>
<reference evidence="1 2" key="1">
    <citation type="submission" date="2014-03" db="EMBL/GenBank/DDBJ databases">
        <title>Draft Genome of Photorhabdus temperata Meg1.</title>
        <authorList>
            <person name="Hurst S.G.IV."/>
            <person name="Morris K."/>
            <person name="Thomas K."/>
            <person name="Tisa L.S."/>
        </authorList>
    </citation>
    <scope>NUCLEOTIDE SEQUENCE [LARGE SCALE GENOMIC DNA]</scope>
    <source>
        <strain evidence="1 2">Meg1</strain>
    </source>
</reference>
<dbReference type="PATRIC" id="fig|1393735.3.peg.3769"/>
<protein>
    <submittedName>
        <fullName evidence="1">Uncharacterized protein</fullName>
    </submittedName>
</protein>
<dbReference type="RefSeq" id="WP_023045464.1">
    <property type="nucleotide sequence ID" value="NZ_CAWLUD010000072.1"/>
</dbReference>
<proteinExistence type="predicted"/>
<gene>
    <name evidence="1" type="ORF">MEG1DRAFT_03681</name>
</gene>
<evidence type="ECO:0000313" key="2">
    <source>
        <dbReference type="Proteomes" id="UP000028002"/>
    </source>
</evidence>
<sequence length="102" mass="11257">MSFNLNALAYPEIIIIDNTEHSASRKGNTVKIPYTDEPDVGIGDTITQKSGKRVIELKVLDVSFLPGGTLQVGTKHKHMLIMEVEIMTASEHKSKNHNSVVK</sequence>
<organism evidence="1 2">
    <name type="scientific">Photorhabdus temperata subsp. temperata Meg1</name>
    <dbReference type="NCBI Taxonomy" id="1393735"/>
    <lineage>
        <taxon>Bacteria</taxon>
        <taxon>Pseudomonadati</taxon>
        <taxon>Pseudomonadota</taxon>
        <taxon>Gammaproteobacteria</taxon>
        <taxon>Enterobacterales</taxon>
        <taxon>Morganellaceae</taxon>
        <taxon>Photorhabdus</taxon>
    </lineage>
</organism>
<evidence type="ECO:0000313" key="1">
    <source>
        <dbReference type="EMBL" id="KER01724.1"/>
    </source>
</evidence>
<dbReference type="EMBL" id="JGVH01000072">
    <property type="protein sequence ID" value="KER01724.1"/>
    <property type="molecule type" value="Genomic_DNA"/>
</dbReference>